<evidence type="ECO:0000256" key="3">
    <source>
        <dbReference type="ARBA" id="ARBA00023242"/>
    </source>
</evidence>
<dbReference type="InterPro" id="IPR005172">
    <property type="entry name" value="CRC"/>
</dbReference>
<organism evidence="5 6">
    <name type="scientific">Canis lupus familiaris</name>
    <name type="common">Dog</name>
    <name type="synonym">Canis familiaris</name>
    <dbReference type="NCBI Taxonomy" id="9615"/>
    <lineage>
        <taxon>Eukaryota</taxon>
        <taxon>Metazoa</taxon>
        <taxon>Chordata</taxon>
        <taxon>Craniata</taxon>
        <taxon>Vertebrata</taxon>
        <taxon>Euteleostomi</taxon>
        <taxon>Mammalia</taxon>
        <taxon>Eutheria</taxon>
        <taxon>Laurasiatheria</taxon>
        <taxon>Carnivora</taxon>
        <taxon>Caniformia</taxon>
        <taxon>Canidae</taxon>
        <taxon>Canis</taxon>
    </lineage>
</organism>
<dbReference type="GO" id="GO:0005634">
    <property type="term" value="C:nucleus"/>
    <property type="evidence" value="ECO:0007669"/>
    <property type="project" value="UniProtKB-SubCell"/>
</dbReference>
<keyword evidence="3" id="KW-0539">Nucleus</keyword>
<name>A0A8C0PP59_CANLF</name>
<reference evidence="5" key="1">
    <citation type="submission" date="2019-03" db="EMBL/GenBank/DDBJ databases">
        <authorList>
            <person name="Warren W.C."/>
            <person name="Johnson G.S."/>
        </authorList>
    </citation>
    <scope>NUCLEOTIDE SEQUENCE [LARGE SCALE GENOMIC DNA]</scope>
    <source>
        <strain evidence="5">Basenji</strain>
    </source>
</reference>
<dbReference type="Proteomes" id="UP000694429">
    <property type="component" value="Chromosome 18"/>
</dbReference>
<dbReference type="Pfam" id="PF03638">
    <property type="entry name" value="TCR"/>
    <property type="match status" value="2"/>
</dbReference>
<evidence type="ECO:0000256" key="1">
    <source>
        <dbReference type="ARBA" id="ARBA00004123"/>
    </source>
</evidence>
<evidence type="ECO:0000313" key="6">
    <source>
        <dbReference type="Proteomes" id="UP000694429"/>
    </source>
</evidence>
<reference evidence="5" key="2">
    <citation type="submission" date="2025-08" db="UniProtKB">
        <authorList>
            <consortium name="Ensembl"/>
        </authorList>
    </citation>
    <scope>IDENTIFICATION</scope>
</reference>
<sequence length="558" mass="61572">MEEAPLLSRMSSPEEEIVTDLFSAENPFVSENLTLKPPVVVKHEEDEFHVFKDAYLSSADPKEPLLHVFNPPLHGDCESQVKVELVVEDNDEEEMLAEYPSLPELPPLEDAVLPVAPQPLPPLPQPYNVHFLSSLLAPHRSPAVVPLGAWAREGAAHPGVRVIPVEIKEAGGTIISNNPEEAAFQNPLGPESCCKFPSSQEAEDTSGCSHKKDSNPMVICQLKGGTQMLCIDNSGTRELKALHLVPQYQDQNNYLQSDVPKPMTTLVGRFLPVPAKLNLITQQLENGALPSIVNGSIFPSGSTLPGPPKITLAGVTLSSWDTKSKKPCNCTKSQCLKLYCDCFASGDFCNNCNCNNCCNNLHHEIQRFKAIKACLDRNPEAFQPKIGKGKLGDVKPRHNKGCNCRRSGCLKNYCECYEKSEGEEGRALRPQLQSSQAKIMCSSICKCIGCKNYEESPEQKTLMNMPNYMEIGGFEGNHHLSPTKFSGLPKFRKDRQSSSCISWEVVEATCACLLAQGEEAEKEHCSECLAEQMILEEFGRCLSQILRIEFKSKGLKIE</sequence>
<proteinExistence type="inferred from homology"/>
<evidence type="ECO:0000256" key="2">
    <source>
        <dbReference type="ARBA" id="ARBA00007267"/>
    </source>
</evidence>
<comment type="subcellular location">
    <subcellularLocation>
        <location evidence="1">Nucleus</location>
    </subcellularLocation>
</comment>
<dbReference type="PROSITE" id="PS51634">
    <property type="entry name" value="CRC"/>
    <property type="match status" value="1"/>
</dbReference>
<dbReference type="SMART" id="SM01114">
    <property type="entry name" value="CXC"/>
    <property type="match status" value="2"/>
</dbReference>
<feature type="domain" description="CRC" evidence="4">
    <location>
        <begin position="324"/>
        <end position="455"/>
    </location>
</feature>
<dbReference type="PANTHER" id="PTHR12446">
    <property type="entry name" value="TESMIN/TSO1-RELATED"/>
    <property type="match status" value="1"/>
</dbReference>
<dbReference type="PANTHER" id="PTHR12446:SF22">
    <property type="entry name" value="TESMIN"/>
    <property type="match status" value="1"/>
</dbReference>
<protein>
    <recommendedName>
        <fullName evidence="4">CRC domain-containing protein</fullName>
    </recommendedName>
</protein>
<dbReference type="InterPro" id="IPR033467">
    <property type="entry name" value="Tesmin/TSO1-like_CXC"/>
</dbReference>
<dbReference type="AlphaFoldDB" id="A0A8C0PP59"/>
<comment type="similarity">
    <text evidence="2">Belongs to the lin-54 family.</text>
</comment>
<accession>A0A8C0PP59</accession>
<dbReference type="InterPro" id="IPR028307">
    <property type="entry name" value="Lin-54_fam"/>
</dbReference>
<dbReference type="Ensembl" id="ENSCAFT00030043466.1">
    <property type="protein sequence ID" value="ENSCAFP00030037945.1"/>
    <property type="gene ID" value="ENSCAFG00030023600.1"/>
</dbReference>
<evidence type="ECO:0000259" key="4">
    <source>
        <dbReference type="PROSITE" id="PS51634"/>
    </source>
</evidence>
<evidence type="ECO:0000313" key="5">
    <source>
        <dbReference type="Ensembl" id="ENSCAFP00030037945.1"/>
    </source>
</evidence>